<dbReference type="GO" id="GO:0046872">
    <property type="term" value="F:metal ion binding"/>
    <property type="evidence" value="ECO:0007669"/>
    <property type="project" value="UniProtKB-KW"/>
</dbReference>
<accession>X0SL15</accession>
<protein>
    <recommendedName>
        <fullName evidence="7">Peptidase M41 domain-containing protein</fullName>
    </recommendedName>
</protein>
<dbReference type="EMBL" id="BARS01000727">
    <property type="protein sequence ID" value="GAF81714.1"/>
    <property type="molecule type" value="Genomic_DNA"/>
</dbReference>
<evidence type="ECO:0000256" key="1">
    <source>
        <dbReference type="ARBA" id="ARBA00001947"/>
    </source>
</evidence>
<dbReference type="InterPro" id="IPR000642">
    <property type="entry name" value="Peptidase_M41"/>
</dbReference>
<evidence type="ECO:0000256" key="5">
    <source>
        <dbReference type="ARBA" id="ARBA00022840"/>
    </source>
</evidence>
<proteinExistence type="predicted"/>
<evidence type="ECO:0000259" key="7">
    <source>
        <dbReference type="Pfam" id="PF01434"/>
    </source>
</evidence>
<evidence type="ECO:0000256" key="3">
    <source>
        <dbReference type="ARBA" id="ARBA00022741"/>
    </source>
</evidence>
<comment type="cofactor">
    <cofactor evidence="1">
        <name>Zn(2+)</name>
        <dbReference type="ChEBI" id="CHEBI:29105"/>
    </cofactor>
</comment>
<dbReference type="Gene3D" id="1.20.58.760">
    <property type="entry name" value="Peptidase M41"/>
    <property type="match status" value="1"/>
</dbReference>
<reference evidence="8" key="1">
    <citation type="journal article" date="2014" name="Front. Microbiol.">
        <title>High frequency of phylogenetically diverse reductive dehalogenase-homologous genes in deep subseafloor sedimentary metagenomes.</title>
        <authorList>
            <person name="Kawai M."/>
            <person name="Futagami T."/>
            <person name="Toyoda A."/>
            <person name="Takaki Y."/>
            <person name="Nishi S."/>
            <person name="Hori S."/>
            <person name="Arai W."/>
            <person name="Tsubouchi T."/>
            <person name="Morono Y."/>
            <person name="Uchiyama I."/>
            <person name="Ito T."/>
            <person name="Fujiyama A."/>
            <person name="Inagaki F."/>
            <person name="Takami H."/>
        </authorList>
    </citation>
    <scope>NUCLEOTIDE SEQUENCE</scope>
    <source>
        <strain evidence="8">Expedition CK06-06</strain>
    </source>
</reference>
<evidence type="ECO:0000256" key="2">
    <source>
        <dbReference type="ARBA" id="ARBA00022723"/>
    </source>
</evidence>
<organism evidence="8">
    <name type="scientific">marine sediment metagenome</name>
    <dbReference type="NCBI Taxonomy" id="412755"/>
    <lineage>
        <taxon>unclassified sequences</taxon>
        <taxon>metagenomes</taxon>
        <taxon>ecological metagenomes</taxon>
    </lineage>
</organism>
<keyword evidence="2" id="KW-0479">Metal-binding</keyword>
<dbReference type="GO" id="GO:0005524">
    <property type="term" value="F:ATP binding"/>
    <property type="evidence" value="ECO:0007669"/>
    <property type="project" value="UniProtKB-KW"/>
</dbReference>
<evidence type="ECO:0000256" key="4">
    <source>
        <dbReference type="ARBA" id="ARBA00022833"/>
    </source>
</evidence>
<comment type="caution">
    <text evidence="8">The sequence shown here is derived from an EMBL/GenBank/DDBJ whole genome shotgun (WGS) entry which is preliminary data.</text>
</comment>
<dbReference type="PANTHER" id="PTHR43655">
    <property type="entry name" value="ATP-DEPENDENT PROTEASE"/>
    <property type="match status" value="1"/>
</dbReference>
<keyword evidence="4" id="KW-0862">Zinc</keyword>
<dbReference type="Pfam" id="PF01434">
    <property type="entry name" value="Peptidase_M41"/>
    <property type="match status" value="1"/>
</dbReference>
<evidence type="ECO:0000313" key="8">
    <source>
        <dbReference type="EMBL" id="GAF81714.1"/>
    </source>
</evidence>
<dbReference type="InterPro" id="IPR037219">
    <property type="entry name" value="Peptidase_M41-like"/>
</dbReference>
<keyword evidence="6" id="KW-0645">Protease</keyword>
<dbReference type="SUPFAM" id="SSF140990">
    <property type="entry name" value="FtsH protease domain-like"/>
    <property type="match status" value="1"/>
</dbReference>
<feature type="domain" description="Peptidase M41" evidence="7">
    <location>
        <begin position="2"/>
        <end position="67"/>
    </location>
</feature>
<evidence type="ECO:0000256" key="6">
    <source>
        <dbReference type="ARBA" id="ARBA00023049"/>
    </source>
</evidence>
<dbReference type="AlphaFoldDB" id="X0SL15"/>
<dbReference type="PANTHER" id="PTHR43655:SF2">
    <property type="entry name" value="AFG3 LIKE MATRIX AAA PEPTIDASE SUBUNIT 2, ISOFORM A"/>
    <property type="match status" value="1"/>
</dbReference>
<keyword evidence="5" id="KW-0067">ATP-binding</keyword>
<keyword evidence="6" id="KW-0378">Hydrolase</keyword>
<gene>
    <name evidence="8" type="ORF">S01H1_01633</name>
</gene>
<dbReference type="InterPro" id="IPR050928">
    <property type="entry name" value="ATP-dep_Zn_Metalloprotease"/>
</dbReference>
<name>X0SL15_9ZZZZ</name>
<dbReference type="GO" id="GO:0004176">
    <property type="term" value="F:ATP-dependent peptidase activity"/>
    <property type="evidence" value="ECO:0007669"/>
    <property type="project" value="InterPro"/>
</dbReference>
<dbReference type="GO" id="GO:0006508">
    <property type="term" value="P:proteolysis"/>
    <property type="evidence" value="ECO:0007669"/>
    <property type="project" value="InterPro"/>
</dbReference>
<sequence length="84" mass="9613">MFLGREISEQRDYSEKVAKLIDDEVHRIIQEAYHTAKKLLTLNKPKLTQIAEKLITEETLEGQLLESLFSEPRPIPPPEPTAVS</sequence>
<keyword evidence="6" id="KW-0482">Metalloprotease</keyword>
<dbReference type="GO" id="GO:0004222">
    <property type="term" value="F:metalloendopeptidase activity"/>
    <property type="evidence" value="ECO:0007669"/>
    <property type="project" value="InterPro"/>
</dbReference>
<keyword evidence="3" id="KW-0547">Nucleotide-binding</keyword>